<name>A0A5C8Z1K5_9GAMM</name>
<evidence type="ECO:0000313" key="1">
    <source>
        <dbReference type="EMBL" id="TXR51955.1"/>
    </source>
</evidence>
<gene>
    <name evidence="1" type="ORF">FME95_11060</name>
</gene>
<dbReference type="EMBL" id="VKAD01000002">
    <property type="protein sequence ID" value="TXR51955.1"/>
    <property type="molecule type" value="Genomic_DNA"/>
</dbReference>
<keyword evidence="2" id="KW-1185">Reference proteome</keyword>
<evidence type="ECO:0000313" key="2">
    <source>
        <dbReference type="Proteomes" id="UP000321764"/>
    </source>
</evidence>
<dbReference type="AlphaFoldDB" id="A0A5C8Z1K5"/>
<comment type="caution">
    <text evidence="1">The sequence shown here is derived from an EMBL/GenBank/DDBJ whole genome shotgun (WGS) entry which is preliminary data.</text>
</comment>
<dbReference type="Proteomes" id="UP000321764">
    <property type="component" value="Unassembled WGS sequence"/>
</dbReference>
<protein>
    <submittedName>
        <fullName evidence="1">Uncharacterized protein</fullName>
    </submittedName>
</protein>
<organism evidence="1 2">
    <name type="scientific">Reinekea thalattae</name>
    <dbReference type="NCBI Taxonomy" id="2593301"/>
    <lineage>
        <taxon>Bacteria</taxon>
        <taxon>Pseudomonadati</taxon>
        <taxon>Pseudomonadota</taxon>
        <taxon>Gammaproteobacteria</taxon>
        <taxon>Oceanospirillales</taxon>
        <taxon>Saccharospirillaceae</taxon>
        <taxon>Reinekea</taxon>
    </lineage>
</organism>
<accession>A0A5C8Z1K5</accession>
<dbReference type="OrthoDB" id="8778495at2"/>
<sequence>MARKRHAKKEIEAALCYAESFGWKVQVGGGHAWGKLYCPHNDKNCRCGEFCVSSIWSTPKNSDNHAKQIKRVVDNCTAVKDDLED</sequence>
<proteinExistence type="predicted"/>
<dbReference type="RefSeq" id="WP_147714550.1">
    <property type="nucleotide sequence ID" value="NZ_VKAD01000002.1"/>
</dbReference>
<reference evidence="1 2" key="1">
    <citation type="submission" date="2019-07" db="EMBL/GenBank/DDBJ databases">
        <title>Reinekea sp. strain SSH23 genome sequencing and assembly.</title>
        <authorList>
            <person name="Kim I."/>
        </authorList>
    </citation>
    <scope>NUCLEOTIDE SEQUENCE [LARGE SCALE GENOMIC DNA]</scope>
    <source>
        <strain evidence="1 2">SSH23</strain>
    </source>
</reference>